<keyword evidence="8" id="KW-1185">Reference proteome</keyword>
<dbReference type="PATRIC" id="fig|213810.4.peg.1955"/>
<organism evidence="7 8">
    <name type="scientific">Ruminococcus champanellensis (strain DSM 18848 / JCM 17042 / KCTC 15320 / 18P13)</name>
    <dbReference type="NCBI Taxonomy" id="213810"/>
    <lineage>
        <taxon>Bacteria</taxon>
        <taxon>Bacillati</taxon>
        <taxon>Bacillota</taxon>
        <taxon>Clostridia</taxon>
        <taxon>Eubacteriales</taxon>
        <taxon>Oscillospiraceae</taxon>
        <taxon>Ruminococcus</taxon>
    </lineage>
</organism>
<feature type="region of interest" description="Disordered" evidence="4">
    <location>
        <begin position="104"/>
        <end position="138"/>
    </location>
</feature>
<gene>
    <name evidence="7" type="ordered locus">RUM_20670</name>
</gene>
<dbReference type="Proteomes" id="UP000007054">
    <property type="component" value="Chromosome"/>
</dbReference>
<keyword evidence="3" id="KW-0677">Repeat</keyword>
<dbReference type="OrthoDB" id="1822591at2"/>
<evidence type="ECO:0000256" key="4">
    <source>
        <dbReference type="SAM" id="MobiDB-lite"/>
    </source>
</evidence>
<dbReference type="Gene3D" id="2.60.40.680">
    <property type="match status" value="2"/>
</dbReference>
<evidence type="ECO:0000256" key="2">
    <source>
        <dbReference type="ARBA" id="ARBA00022525"/>
    </source>
</evidence>
<dbReference type="InterPro" id="IPR002102">
    <property type="entry name" value="Cohesin_dom"/>
</dbReference>
<dbReference type="EMBL" id="FP929052">
    <property type="protein sequence ID" value="CBL18090.1"/>
    <property type="molecule type" value="Genomic_DNA"/>
</dbReference>
<dbReference type="GeneID" id="83156731"/>
<reference evidence="7" key="1">
    <citation type="submission" date="2010-03" db="EMBL/GenBank/DDBJ databases">
        <title>The genome sequence of Ruminococcus sp. 18P13.</title>
        <authorList>
            <consortium name="metaHIT consortium -- http://www.metahit.eu/"/>
            <person name="Pajon A."/>
            <person name="Turner K."/>
            <person name="Parkhill J."/>
            <person name="Bernalier A."/>
        </authorList>
    </citation>
    <scope>NUCLEOTIDE SEQUENCE [LARGE SCALE GENOMIC DNA]</scope>
    <source>
        <strain evidence="7">Type strain: 18P13</strain>
    </source>
</reference>
<dbReference type="Pfam" id="PF00963">
    <property type="entry name" value="Cohesin"/>
    <property type="match status" value="1"/>
</dbReference>
<dbReference type="AlphaFoldDB" id="D4LEP5"/>
<dbReference type="GO" id="GO:0000272">
    <property type="term" value="P:polysaccharide catabolic process"/>
    <property type="evidence" value="ECO:0007669"/>
    <property type="project" value="InterPro"/>
</dbReference>
<feature type="chain" id="PRO_5038374583" evidence="5">
    <location>
        <begin position="23"/>
        <end position="283"/>
    </location>
</feature>
<sequence>MKSYRKKVLALALVGALAFAFAGCNKSGGKTESLTESELSAILQPGLQITLIDDSKGSSTGTTTAAPSGNTDTTVTTVTDANGNVFAVTTDANGNVATVPYVPPATTAAQTNPGNPAQSDPNPAVTTTQSGSSTNTPKLETRQALWMDLTKQGDFTFNGQFLTFRFKIKEGAQAGNYPISITHTDFCTYDAVTIKDIKTAKGYVGVNAGAQKDQAPDTSSFLITCNSVEGKPGDTVDVTFSISNNSGFAAFDFQFQYDAAVLEYVDGGAAKEFATSANIGMYP</sequence>
<dbReference type="InterPro" id="IPR008965">
    <property type="entry name" value="CBM2/CBM3_carb-bd_dom_sf"/>
</dbReference>
<dbReference type="KEGG" id="rch:RUM_20670"/>
<proteinExistence type="predicted"/>
<feature type="domain" description="Cohesin" evidence="6">
    <location>
        <begin position="225"/>
        <end position="276"/>
    </location>
</feature>
<dbReference type="GO" id="GO:0005576">
    <property type="term" value="C:extracellular region"/>
    <property type="evidence" value="ECO:0007669"/>
    <property type="project" value="UniProtKB-SubCell"/>
</dbReference>
<feature type="signal peptide" evidence="5">
    <location>
        <begin position="1"/>
        <end position="22"/>
    </location>
</feature>
<evidence type="ECO:0000256" key="1">
    <source>
        <dbReference type="ARBA" id="ARBA00004613"/>
    </source>
</evidence>
<dbReference type="RefSeq" id="WP_015558996.1">
    <property type="nucleotide sequence ID" value="NC_021039.1"/>
</dbReference>
<feature type="region of interest" description="Disordered" evidence="4">
    <location>
        <begin position="52"/>
        <end position="72"/>
    </location>
</feature>
<accession>D4LEP5</accession>
<feature type="compositionally biased region" description="Polar residues" evidence="4">
    <location>
        <begin position="107"/>
        <end position="138"/>
    </location>
</feature>
<keyword evidence="2" id="KW-0964">Secreted</keyword>
<dbReference type="HOGENOM" id="CLU_983128_0_0_9"/>
<keyword evidence="5" id="KW-0732">Signal</keyword>
<dbReference type="PROSITE" id="PS51257">
    <property type="entry name" value="PROKAR_LIPOPROTEIN"/>
    <property type="match status" value="1"/>
</dbReference>
<evidence type="ECO:0000313" key="7">
    <source>
        <dbReference type="EMBL" id="CBL18090.1"/>
    </source>
</evidence>
<dbReference type="CDD" id="cd08547">
    <property type="entry name" value="Type_II_cohesin"/>
    <property type="match status" value="1"/>
</dbReference>
<evidence type="ECO:0000313" key="8">
    <source>
        <dbReference type="Proteomes" id="UP000007054"/>
    </source>
</evidence>
<evidence type="ECO:0000256" key="3">
    <source>
        <dbReference type="ARBA" id="ARBA00022737"/>
    </source>
</evidence>
<evidence type="ECO:0000259" key="6">
    <source>
        <dbReference type="Pfam" id="PF00963"/>
    </source>
</evidence>
<dbReference type="STRING" id="213810.RUM_20670"/>
<dbReference type="SUPFAM" id="SSF49384">
    <property type="entry name" value="Carbohydrate-binding domain"/>
    <property type="match status" value="2"/>
</dbReference>
<dbReference type="BioCyc" id="RCHA213810:RUM_RS10030-MONOMER"/>
<evidence type="ECO:0000256" key="5">
    <source>
        <dbReference type="SAM" id="SignalP"/>
    </source>
</evidence>
<dbReference type="GO" id="GO:0030246">
    <property type="term" value="F:carbohydrate binding"/>
    <property type="evidence" value="ECO:0007669"/>
    <property type="project" value="InterPro"/>
</dbReference>
<comment type="subcellular location">
    <subcellularLocation>
        <location evidence="1">Secreted</location>
    </subcellularLocation>
</comment>
<feature type="compositionally biased region" description="Low complexity" evidence="4">
    <location>
        <begin position="57"/>
        <end position="72"/>
    </location>
</feature>
<name>D4LEP5_RUMC1</name>
<reference evidence="7" key="2">
    <citation type="submission" date="2010-03" db="EMBL/GenBank/DDBJ databases">
        <authorList>
            <person name="Pajon A."/>
        </authorList>
    </citation>
    <scope>NUCLEOTIDE SEQUENCE</scope>
    <source>
        <strain evidence="7">Type strain: 18P13</strain>
    </source>
</reference>
<protein>
    <submittedName>
        <fullName evidence="7">Cohesin domain</fullName>
    </submittedName>
</protein>